<feature type="region of interest" description="Disordered" evidence="10">
    <location>
        <begin position="85"/>
        <end position="127"/>
    </location>
</feature>
<dbReference type="NCBIfam" id="TIGR01348">
    <property type="entry name" value="PDHac_trf_long"/>
    <property type="match status" value="1"/>
</dbReference>
<evidence type="ECO:0000256" key="1">
    <source>
        <dbReference type="ARBA" id="ARBA00007317"/>
    </source>
</evidence>
<evidence type="ECO:0000313" key="14">
    <source>
        <dbReference type="Proteomes" id="UP000270530"/>
    </source>
</evidence>
<feature type="region of interest" description="Disordered" evidence="10">
    <location>
        <begin position="210"/>
        <end position="251"/>
    </location>
</feature>
<dbReference type="GO" id="GO:0045254">
    <property type="term" value="C:pyruvate dehydrogenase complex"/>
    <property type="evidence" value="ECO:0007669"/>
    <property type="project" value="UniProtKB-UniRule"/>
</dbReference>
<reference evidence="14" key="2">
    <citation type="submission" date="2018-06" db="EMBL/GenBank/DDBJ databases">
        <title>Genome sequence of Rhodanobacteraceae bacterium strain Dysh456.</title>
        <authorList>
            <person name="Fukui M."/>
        </authorList>
    </citation>
    <scope>NUCLEOTIDE SEQUENCE [LARGE SCALE GENOMIC DNA]</scope>
    <source>
        <strain evidence="14">Dysh456</strain>
    </source>
</reference>
<feature type="domain" description="Lipoyl-binding" evidence="11">
    <location>
        <begin position="129"/>
        <end position="203"/>
    </location>
</feature>
<dbReference type="PROSITE" id="PS50968">
    <property type="entry name" value="BIOTINYL_LIPOYL"/>
    <property type="match status" value="2"/>
</dbReference>
<evidence type="ECO:0000256" key="6">
    <source>
        <dbReference type="ARBA" id="ARBA00023315"/>
    </source>
</evidence>
<comment type="catalytic activity">
    <reaction evidence="8 9">
        <text>N(6)-[(R)-dihydrolipoyl]-L-lysyl-[protein] + acetyl-CoA = N(6)-[(R)-S(8)-acetyldihydrolipoyl]-L-lysyl-[protein] + CoA</text>
        <dbReference type="Rhea" id="RHEA:17017"/>
        <dbReference type="Rhea" id="RHEA-COMP:10475"/>
        <dbReference type="Rhea" id="RHEA-COMP:10478"/>
        <dbReference type="ChEBI" id="CHEBI:57287"/>
        <dbReference type="ChEBI" id="CHEBI:57288"/>
        <dbReference type="ChEBI" id="CHEBI:83100"/>
        <dbReference type="ChEBI" id="CHEBI:83111"/>
        <dbReference type="EC" id="2.3.1.12"/>
    </reaction>
</comment>
<evidence type="ECO:0000256" key="2">
    <source>
        <dbReference type="ARBA" id="ARBA00011484"/>
    </source>
</evidence>
<evidence type="ECO:0000259" key="11">
    <source>
        <dbReference type="PROSITE" id="PS50968"/>
    </source>
</evidence>
<dbReference type="CDD" id="cd06849">
    <property type="entry name" value="lipoyl_domain"/>
    <property type="match status" value="2"/>
</dbReference>
<organism evidence="13 14">
    <name type="scientific">Aerosticca soli</name>
    <dbReference type="NCBI Taxonomy" id="2010829"/>
    <lineage>
        <taxon>Bacteria</taxon>
        <taxon>Pseudomonadati</taxon>
        <taxon>Pseudomonadota</taxon>
        <taxon>Gammaproteobacteria</taxon>
        <taxon>Lysobacterales</taxon>
        <taxon>Rhodanobacteraceae</taxon>
        <taxon>Aerosticca</taxon>
    </lineage>
</organism>
<comment type="function">
    <text evidence="7">The pyruvate dehydrogenase complex catalyzes the overall conversion of pyruvate to acetyl-CoA and CO(2). It contains multiple copies of three enzymatic components: pyruvate dehydrogenase (E1), dihydrolipoamide acetyltransferase (E2) and lipoamide dehydrogenase (E3).</text>
</comment>
<dbReference type="PROSITE" id="PS51826">
    <property type="entry name" value="PSBD"/>
    <property type="match status" value="1"/>
</dbReference>
<dbReference type="KEGG" id="rbd:ALSL_0844"/>
<dbReference type="PANTHER" id="PTHR43178:SF2">
    <property type="entry name" value="DIHYDROLIPOYLLYSINE-RESIDUE ACETYLTRANSFERASE COMPONENT OF PYRUVATE DEHYDROGENASE COMPLEX"/>
    <property type="match status" value="1"/>
</dbReference>
<evidence type="ECO:0000313" key="13">
    <source>
        <dbReference type="EMBL" id="BBD79509.1"/>
    </source>
</evidence>
<dbReference type="InterPro" id="IPR001078">
    <property type="entry name" value="2-oxoacid_DH_actylTfrase"/>
</dbReference>
<feature type="compositionally biased region" description="Low complexity" evidence="10">
    <location>
        <begin position="85"/>
        <end position="99"/>
    </location>
</feature>
<keyword evidence="13" id="KW-0670">Pyruvate</keyword>
<dbReference type="InterPro" id="IPR004167">
    <property type="entry name" value="PSBD"/>
</dbReference>
<dbReference type="Pfam" id="PF02817">
    <property type="entry name" value="E3_binding"/>
    <property type="match status" value="1"/>
</dbReference>
<comment type="subunit">
    <text evidence="2 9">Forms a 24-polypeptide structural core with octahedral symmetry.</text>
</comment>
<dbReference type="SUPFAM" id="SSF47005">
    <property type="entry name" value="Peripheral subunit-binding domain of 2-oxo acid dehydrogenase complex"/>
    <property type="match status" value="1"/>
</dbReference>
<dbReference type="FunFam" id="3.30.559.10:FF:000004">
    <property type="entry name" value="Acetyltransferase component of pyruvate dehydrogenase complex"/>
    <property type="match status" value="1"/>
</dbReference>
<dbReference type="InterPro" id="IPR036625">
    <property type="entry name" value="E3-bd_dom_sf"/>
</dbReference>
<dbReference type="Pfam" id="PF00198">
    <property type="entry name" value="2-oxoacid_dh"/>
    <property type="match status" value="1"/>
</dbReference>
<dbReference type="Gene3D" id="2.40.50.100">
    <property type="match status" value="2"/>
</dbReference>
<dbReference type="Pfam" id="PF00364">
    <property type="entry name" value="Biotin_lipoyl"/>
    <property type="match status" value="2"/>
</dbReference>
<keyword evidence="4" id="KW-0677">Repeat</keyword>
<dbReference type="InterPro" id="IPR050743">
    <property type="entry name" value="2-oxoacid_DH_E2_comp"/>
</dbReference>
<dbReference type="SUPFAM" id="SSF52777">
    <property type="entry name" value="CoA-dependent acyltransferases"/>
    <property type="match status" value="1"/>
</dbReference>
<evidence type="ECO:0000256" key="9">
    <source>
        <dbReference type="RuleBase" id="RU361137"/>
    </source>
</evidence>
<evidence type="ECO:0000256" key="4">
    <source>
        <dbReference type="ARBA" id="ARBA00022737"/>
    </source>
</evidence>
<dbReference type="EC" id="2.3.1.12" evidence="9"/>
<dbReference type="InterPro" id="IPR006256">
    <property type="entry name" value="AcTrfase_Pyrv_DH_cplx"/>
</dbReference>
<dbReference type="GO" id="GO:0031405">
    <property type="term" value="F:lipoic acid binding"/>
    <property type="evidence" value="ECO:0007669"/>
    <property type="project" value="TreeGrafter"/>
</dbReference>
<keyword evidence="5 9" id="KW-0450">Lipoyl</keyword>
<dbReference type="InterPro" id="IPR023213">
    <property type="entry name" value="CAT-like_dom_sf"/>
</dbReference>
<dbReference type="InterPro" id="IPR011053">
    <property type="entry name" value="Single_hybrid_motif"/>
</dbReference>
<evidence type="ECO:0000256" key="8">
    <source>
        <dbReference type="ARBA" id="ARBA00048370"/>
    </source>
</evidence>
<dbReference type="OrthoDB" id="9805770at2"/>
<dbReference type="GO" id="GO:0005737">
    <property type="term" value="C:cytoplasm"/>
    <property type="evidence" value="ECO:0007669"/>
    <property type="project" value="TreeGrafter"/>
</dbReference>
<keyword evidence="14" id="KW-1185">Reference proteome</keyword>
<dbReference type="GO" id="GO:0004742">
    <property type="term" value="F:dihydrolipoyllysine-residue acetyltransferase activity"/>
    <property type="evidence" value="ECO:0007669"/>
    <property type="project" value="UniProtKB-UniRule"/>
</dbReference>
<dbReference type="InterPro" id="IPR000089">
    <property type="entry name" value="Biotin_lipoyl"/>
</dbReference>
<dbReference type="GO" id="GO:0006086">
    <property type="term" value="P:pyruvate decarboxylation to acetyl-CoA"/>
    <property type="evidence" value="ECO:0007669"/>
    <property type="project" value="UniProtKB-UniRule"/>
</dbReference>
<evidence type="ECO:0000256" key="10">
    <source>
        <dbReference type="SAM" id="MobiDB-lite"/>
    </source>
</evidence>
<sequence>MSDSKEVRVPDIGGYHDVPVIEVLVKPGDRVEKDQGLITLESDKATMEVPAPFAGVVKELKVKVGDTVSEGSVIAIVEAAAEAGAASSGERSEQASPAKPAAPPAAANPPAQAAPEPAREVASSAPSALREVRVPDLSGHDHVPVIEVLVKPGDRVEKDQGLITLESDKATMEVPAPFAGVVKELKVKVGDELSAGDLIALLEAQGAEAAPSVASSTTHPQPEAAAQVEEKPQPLGGRAVLPGNAPEGDLPPQIRPPIDAKIVMPGDAPYATPAVRAFARELGVDIRQVKGSGRGGRILREDVAAYVKHALAAGARPVQGAQVSAGGLNLLPWPKVDFAKFGPIEEKPLSRIQKISGANLARNWVMIPHVTQHEEADITELEAFRKQLGAEHKELKITPLVFQMKAAVAALKAFPQFNASLDESGEKLILKKYFHIGIAVDTPDGLVVPVIRDVDKKGLLDLARELAEISKKAREKKLGPNEMSGGCFSISSLGGIGGTAFTPIVNAPEVAILGVSKAQMKPVWNGSEFVPRLMLPLSLSYDHRVIDGALAARFAAFLARQLGDIRRLLL</sequence>
<dbReference type="SUPFAM" id="SSF51230">
    <property type="entry name" value="Single hybrid motif"/>
    <property type="match status" value="2"/>
</dbReference>
<dbReference type="RefSeq" id="WP_126536719.1">
    <property type="nucleotide sequence ID" value="NZ_AP018560.1"/>
</dbReference>
<evidence type="ECO:0000259" key="12">
    <source>
        <dbReference type="PROSITE" id="PS51826"/>
    </source>
</evidence>
<reference evidence="14" key="1">
    <citation type="submission" date="2018-04" db="EMBL/GenBank/DDBJ databases">
        <authorList>
            <person name="Watanabe M."/>
            <person name="Kojima H."/>
        </authorList>
    </citation>
    <scope>NUCLEOTIDE SEQUENCE [LARGE SCALE GENOMIC DNA]</scope>
    <source>
        <strain evidence="14">Dysh456</strain>
    </source>
</reference>
<protein>
    <recommendedName>
        <fullName evidence="9">Acetyltransferase component of pyruvate dehydrogenase complex</fullName>
        <ecNumber evidence="9">2.3.1.12</ecNumber>
    </recommendedName>
</protein>
<accession>A0A2Z6E4S8</accession>
<evidence type="ECO:0000256" key="5">
    <source>
        <dbReference type="ARBA" id="ARBA00022823"/>
    </source>
</evidence>
<evidence type="ECO:0000256" key="3">
    <source>
        <dbReference type="ARBA" id="ARBA00022679"/>
    </source>
</evidence>
<feature type="domain" description="Lipoyl-binding" evidence="11">
    <location>
        <begin position="4"/>
        <end position="78"/>
    </location>
</feature>
<dbReference type="FunFam" id="2.40.50.100:FF:000009">
    <property type="entry name" value="Acetyltransferase component of pyruvate dehydrogenase complex"/>
    <property type="match status" value="2"/>
</dbReference>
<keyword evidence="3 9" id="KW-0808">Transferase</keyword>
<dbReference type="AlphaFoldDB" id="A0A2Z6E4S8"/>
<dbReference type="Proteomes" id="UP000270530">
    <property type="component" value="Chromosome"/>
</dbReference>
<comment type="similarity">
    <text evidence="1 9">Belongs to the 2-oxoacid dehydrogenase family.</text>
</comment>
<dbReference type="PANTHER" id="PTHR43178">
    <property type="entry name" value="DIHYDROLIPOAMIDE ACETYLTRANSFERASE COMPONENT OF PYRUVATE DEHYDROGENASE COMPLEX"/>
    <property type="match status" value="1"/>
</dbReference>
<proteinExistence type="inferred from homology"/>
<gene>
    <name evidence="13" type="ORF">ALSL_0844</name>
</gene>
<comment type="cofactor">
    <cofactor evidence="9">
        <name>(R)-lipoate</name>
        <dbReference type="ChEBI" id="CHEBI:83088"/>
    </cofactor>
    <text evidence="9">Binds 2 lipoyl cofactors covalently.</text>
</comment>
<dbReference type="PROSITE" id="PS00189">
    <property type="entry name" value="LIPOYL"/>
    <property type="match status" value="2"/>
</dbReference>
<name>A0A2Z6E4S8_9GAMM</name>
<dbReference type="InterPro" id="IPR003016">
    <property type="entry name" value="2-oxoA_DH_lipoyl-BS"/>
</dbReference>
<feature type="domain" description="Peripheral subunit-binding (PSBD)" evidence="12">
    <location>
        <begin position="270"/>
        <end position="307"/>
    </location>
</feature>
<keyword evidence="6 9" id="KW-0012">Acyltransferase</keyword>
<dbReference type="Gene3D" id="3.30.559.10">
    <property type="entry name" value="Chloramphenicol acetyltransferase-like domain"/>
    <property type="match status" value="1"/>
</dbReference>
<dbReference type="EMBL" id="AP018560">
    <property type="protein sequence ID" value="BBD79509.1"/>
    <property type="molecule type" value="Genomic_DNA"/>
</dbReference>
<dbReference type="Gene3D" id="4.10.320.10">
    <property type="entry name" value="E3-binding domain"/>
    <property type="match status" value="1"/>
</dbReference>
<evidence type="ECO:0000256" key="7">
    <source>
        <dbReference type="ARBA" id="ARBA00025211"/>
    </source>
</evidence>